<dbReference type="EMBL" id="JAUQTA010000001">
    <property type="protein sequence ID" value="MDO7868527.1"/>
    <property type="molecule type" value="Genomic_DNA"/>
</dbReference>
<name>A0ABT9B0Y8_9ACTN</name>
<dbReference type="RefSeq" id="WP_305027901.1">
    <property type="nucleotide sequence ID" value="NZ_JAUQTA010000001.1"/>
</dbReference>
<gene>
    <name evidence="1" type="ORF">Q5722_09120</name>
</gene>
<organism evidence="1 2">
    <name type="scientific">Nocardioides jiangxiensis</name>
    <dbReference type="NCBI Taxonomy" id="3064524"/>
    <lineage>
        <taxon>Bacteria</taxon>
        <taxon>Bacillati</taxon>
        <taxon>Actinomycetota</taxon>
        <taxon>Actinomycetes</taxon>
        <taxon>Propionibacteriales</taxon>
        <taxon>Nocardioidaceae</taxon>
        <taxon>Nocardioides</taxon>
    </lineage>
</organism>
<evidence type="ECO:0000313" key="1">
    <source>
        <dbReference type="EMBL" id="MDO7868527.1"/>
    </source>
</evidence>
<comment type="caution">
    <text evidence="1">The sequence shown here is derived from an EMBL/GenBank/DDBJ whole genome shotgun (WGS) entry which is preliminary data.</text>
</comment>
<protein>
    <recommendedName>
        <fullName evidence="3">Nucleotidyl transferase AbiEii toxin, Type IV TA system</fullName>
    </recommendedName>
</protein>
<dbReference type="Proteomes" id="UP001233314">
    <property type="component" value="Unassembled WGS sequence"/>
</dbReference>
<evidence type="ECO:0000313" key="2">
    <source>
        <dbReference type="Proteomes" id="UP001233314"/>
    </source>
</evidence>
<proteinExistence type="predicted"/>
<keyword evidence="2" id="KW-1185">Reference proteome</keyword>
<accession>A0ABT9B0Y8</accession>
<reference evidence="1 2" key="1">
    <citation type="submission" date="2023-07" db="EMBL/GenBank/DDBJ databases">
        <title>Nocardioides sp. nov WY-20 isolated from soil.</title>
        <authorList>
            <person name="Liu B."/>
            <person name="Wan Y."/>
        </authorList>
    </citation>
    <scope>NUCLEOTIDE SEQUENCE [LARGE SCALE GENOMIC DNA]</scope>
    <source>
        <strain evidence="1 2">WY-20</strain>
    </source>
</reference>
<sequence>MIVLPPMAPAQEAAWHALLDLHERHPAGWTLIGGQLVHLHCAERNYSPQRATEDADAVVNAREPEVLGAVTSALLDLGFVASPSAEGIQHRWRHGAAVLDVLIPEGIGERAAKRPSASGFPTISAPGGTQALARSEAVEVSVAGRQGYVNRPVLLSAMILKAAARLETTSPGRDRHCYDFAALASCLAAADVSAVEVTKKDKSRLANMYVATVETVGALETHPGAIRRLDRLMTALA</sequence>
<evidence type="ECO:0008006" key="3">
    <source>
        <dbReference type="Google" id="ProtNLM"/>
    </source>
</evidence>